<feature type="transmembrane region" description="Helical" evidence="1">
    <location>
        <begin position="505"/>
        <end position="530"/>
    </location>
</feature>
<feature type="transmembrane region" description="Helical" evidence="1">
    <location>
        <begin position="542"/>
        <end position="561"/>
    </location>
</feature>
<feature type="transmembrane region" description="Helical" evidence="1">
    <location>
        <begin position="85"/>
        <end position="104"/>
    </location>
</feature>
<feature type="transmembrane region" description="Helical" evidence="1">
    <location>
        <begin position="439"/>
        <end position="460"/>
    </location>
</feature>
<accession>A0A7M5V7N0</accession>
<dbReference type="PANTHER" id="PTHR20765:SF1">
    <property type="entry name" value="EQUILIBRATIVE NUCLEOBASE TRANSPORTER 1"/>
    <property type="match status" value="1"/>
</dbReference>
<dbReference type="InterPro" id="IPR027197">
    <property type="entry name" value="SLC43A3"/>
</dbReference>
<dbReference type="AlphaFoldDB" id="A0A7M5V7N0"/>
<feature type="transmembrane region" description="Helical" evidence="1">
    <location>
        <begin position="16"/>
        <end position="38"/>
    </location>
</feature>
<dbReference type="Proteomes" id="UP000594262">
    <property type="component" value="Unplaced"/>
</dbReference>
<dbReference type="Pfam" id="PF07690">
    <property type="entry name" value="MFS_1"/>
    <property type="match status" value="1"/>
</dbReference>
<dbReference type="InterPro" id="IPR036259">
    <property type="entry name" value="MFS_trans_sf"/>
</dbReference>
<feature type="transmembrane region" description="Helical" evidence="1">
    <location>
        <begin position="400"/>
        <end position="419"/>
    </location>
</feature>
<feature type="transmembrane region" description="Helical" evidence="1">
    <location>
        <begin position="140"/>
        <end position="161"/>
    </location>
</feature>
<feature type="transmembrane region" description="Helical" evidence="1">
    <location>
        <begin position="203"/>
        <end position="226"/>
    </location>
</feature>
<keyword evidence="3" id="KW-1185">Reference proteome</keyword>
<feature type="transmembrane region" description="Helical" evidence="1">
    <location>
        <begin position="481"/>
        <end position="499"/>
    </location>
</feature>
<feature type="transmembrane region" description="Helical" evidence="1">
    <location>
        <begin position="573"/>
        <end position="595"/>
    </location>
</feature>
<feature type="transmembrane region" description="Helical" evidence="1">
    <location>
        <begin position="173"/>
        <end position="197"/>
    </location>
</feature>
<organism evidence="2 3">
    <name type="scientific">Clytia hemisphaerica</name>
    <dbReference type="NCBI Taxonomy" id="252671"/>
    <lineage>
        <taxon>Eukaryota</taxon>
        <taxon>Metazoa</taxon>
        <taxon>Cnidaria</taxon>
        <taxon>Hydrozoa</taxon>
        <taxon>Hydroidolina</taxon>
        <taxon>Leptothecata</taxon>
        <taxon>Obeliida</taxon>
        <taxon>Clytiidae</taxon>
        <taxon>Clytia</taxon>
    </lineage>
</organism>
<dbReference type="GeneID" id="136802989"/>
<evidence type="ECO:0000256" key="1">
    <source>
        <dbReference type="SAM" id="Phobius"/>
    </source>
</evidence>
<dbReference type="GO" id="GO:0022857">
    <property type="term" value="F:transmembrane transporter activity"/>
    <property type="evidence" value="ECO:0007669"/>
    <property type="project" value="InterPro"/>
</dbReference>
<feature type="transmembrane region" description="Helical" evidence="1">
    <location>
        <begin position="116"/>
        <end position="134"/>
    </location>
</feature>
<dbReference type="PANTHER" id="PTHR20765">
    <property type="entry name" value="SOLUTE CARRIER FAMILY 43 MEMBER 3-RELATED"/>
    <property type="match status" value="1"/>
</dbReference>
<evidence type="ECO:0000313" key="2">
    <source>
        <dbReference type="EnsemblMetazoa" id="CLYHEMP011013.2"/>
    </source>
</evidence>
<dbReference type="SUPFAM" id="SSF103473">
    <property type="entry name" value="MFS general substrate transporter"/>
    <property type="match status" value="1"/>
</dbReference>
<dbReference type="EnsemblMetazoa" id="CLYHEMT011013.2">
    <property type="protein sequence ID" value="CLYHEMP011013.2"/>
    <property type="gene ID" value="CLYHEMG011013"/>
</dbReference>
<evidence type="ECO:0000313" key="3">
    <source>
        <dbReference type="Proteomes" id="UP000594262"/>
    </source>
</evidence>
<reference evidence="2" key="1">
    <citation type="submission" date="2021-01" db="UniProtKB">
        <authorList>
            <consortium name="EnsemblMetazoa"/>
        </authorList>
    </citation>
    <scope>IDENTIFICATION</scope>
</reference>
<keyword evidence="1" id="KW-0812">Transmembrane</keyword>
<protein>
    <submittedName>
        <fullName evidence="2">Uncharacterized protein</fullName>
    </submittedName>
</protein>
<keyword evidence="1" id="KW-1133">Transmembrane helix</keyword>
<sequence>MGFGEISVHQCRQKSYLFIFTIASCFQVIISSCILFGYSSLLVIFKDLRLYRTSCVENLHAQNTTTLMTLQQQIPNQSCTARDEALNLPFAVGVIFFSVVKIPLGSIIDSFGAKSSQYIGCCTLMLFGLSMAYIEEGKEYLLFISFVFLSISSSLLMLCPYQVSNILFVKNRALSLSLLSGCVDGSTVIFIIFLEIYQKHITFSSICISYAVGASCILMIATTFLYPTKEVLQAFIDVETVNNIRPQLSDDEDTDDENLVDTASSHVMRSQDFASNSIMSSYQMYHEAIHKSLEQIKEAERRETLLASLSENLAIQFSNRSYDANDHKIQYLPSRPYGTIMEGSVGYQQDSYSASSHLVFNIKNNKEDEKTLLLPIQPTREEHLTPYSGHKLRQYIFSKLMIFGTYTASVMMFKIVYFIGNLDKYLNKLTDTETATLYIKYFGYVQFGGIIAAPICSMLFRENVGTERLSAHQDFVKKVKILILPGFLLILFIVLIDVLQLVQNIYLSVPIFILFLFGNSLVWCFTSLYFAYLFPAKYYCTLYGIATGVSGAVSFLQYPLLSLENSLFHGEQFYTNLLMLGLLISTLVLPFYLVYFYKKLKMAEIETQEKP</sequence>
<dbReference type="InterPro" id="IPR011701">
    <property type="entry name" value="MFS"/>
</dbReference>
<keyword evidence="1" id="KW-0472">Membrane</keyword>
<dbReference type="OrthoDB" id="330047at2759"/>
<dbReference type="RefSeq" id="XP_066915838.1">
    <property type="nucleotide sequence ID" value="XM_067059737.1"/>
</dbReference>
<name>A0A7M5V7N0_9CNID</name>
<proteinExistence type="predicted"/>
<dbReference type="Gene3D" id="1.20.1250.20">
    <property type="entry name" value="MFS general substrate transporter like domains"/>
    <property type="match status" value="2"/>
</dbReference>